<dbReference type="EMBL" id="JAVFWL010000003">
    <property type="protein sequence ID" value="KAK6744605.1"/>
    <property type="molecule type" value="Genomic_DNA"/>
</dbReference>
<name>A0ABR1D285_NECAM</name>
<accession>A0ABR1D285</accession>
<comment type="caution">
    <text evidence="1">The sequence shown here is derived from an EMBL/GenBank/DDBJ whole genome shotgun (WGS) entry which is preliminary data.</text>
</comment>
<gene>
    <name evidence="1" type="primary">Necator_chrIII.g12139</name>
    <name evidence="1" type="ORF">RB195_011373</name>
</gene>
<reference evidence="1 2" key="1">
    <citation type="submission" date="2023-08" db="EMBL/GenBank/DDBJ databases">
        <title>A Necator americanus chromosomal reference genome.</title>
        <authorList>
            <person name="Ilik V."/>
            <person name="Petrzelkova K.J."/>
            <person name="Pardy F."/>
            <person name="Fuh T."/>
            <person name="Niatou-Singa F.S."/>
            <person name="Gouil Q."/>
            <person name="Baker L."/>
            <person name="Ritchie M.E."/>
            <person name="Jex A.R."/>
            <person name="Gazzola D."/>
            <person name="Li H."/>
            <person name="Toshio Fujiwara R."/>
            <person name="Zhan B."/>
            <person name="Aroian R.V."/>
            <person name="Pafco B."/>
            <person name="Schwarz E.M."/>
        </authorList>
    </citation>
    <scope>NUCLEOTIDE SEQUENCE [LARGE SCALE GENOMIC DNA]</scope>
    <source>
        <strain evidence="1 2">Aroian</strain>
        <tissue evidence="1">Whole animal</tissue>
    </source>
</reference>
<protein>
    <submittedName>
        <fullName evidence="1">Uncharacterized protein</fullName>
    </submittedName>
</protein>
<organism evidence="1 2">
    <name type="scientific">Necator americanus</name>
    <name type="common">Human hookworm</name>
    <dbReference type="NCBI Taxonomy" id="51031"/>
    <lineage>
        <taxon>Eukaryota</taxon>
        <taxon>Metazoa</taxon>
        <taxon>Ecdysozoa</taxon>
        <taxon>Nematoda</taxon>
        <taxon>Chromadorea</taxon>
        <taxon>Rhabditida</taxon>
        <taxon>Rhabditina</taxon>
        <taxon>Rhabditomorpha</taxon>
        <taxon>Strongyloidea</taxon>
        <taxon>Ancylostomatidae</taxon>
        <taxon>Bunostominae</taxon>
        <taxon>Necator</taxon>
    </lineage>
</organism>
<evidence type="ECO:0000313" key="2">
    <source>
        <dbReference type="Proteomes" id="UP001303046"/>
    </source>
</evidence>
<dbReference type="Proteomes" id="UP001303046">
    <property type="component" value="Unassembled WGS sequence"/>
</dbReference>
<proteinExistence type="predicted"/>
<evidence type="ECO:0000313" key="1">
    <source>
        <dbReference type="EMBL" id="KAK6744605.1"/>
    </source>
</evidence>
<sequence length="143" mass="15994">MCSVVKIHGQQAYLDAASYEEPPDFVRIFPEVNGISKEFQALYERCPQVMLTIKSCSLIANLCIQKEENLDCEHDLRDCVRQAAETQNTETCYLATNLVISLLGDACLTQIESFGHLRVVLTKRNADSGKFGASKSTTRKEET</sequence>
<keyword evidence="2" id="KW-1185">Reference proteome</keyword>